<evidence type="ECO:0000256" key="4">
    <source>
        <dbReference type="PIRSR" id="PIRSR000524-1"/>
    </source>
</evidence>
<evidence type="ECO:0000256" key="2">
    <source>
        <dbReference type="ARBA" id="ARBA00009236"/>
    </source>
</evidence>
<accession>A0A1G9IQ84</accession>
<dbReference type="Pfam" id="PF00266">
    <property type="entry name" value="Aminotran_5"/>
    <property type="match status" value="1"/>
</dbReference>
<dbReference type="PIRSF" id="PIRSF000524">
    <property type="entry name" value="SPT"/>
    <property type="match status" value="1"/>
</dbReference>
<dbReference type="InterPro" id="IPR000192">
    <property type="entry name" value="Aminotrans_V_dom"/>
</dbReference>
<organism evidence="7 8">
    <name type="scientific">Paracoccus chinensis</name>
    <dbReference type="NCBI Taxonomy" id="525640"/>
    <lineage>
        <taxon>Bacteria</taxon>
        <taxon>Pseudomonadati</taxon>
        <taxon>Pseudomonadota</taxon>
        <taxon>Alphaproteobacteria</taxon>
        <taxon>Rhodobacterales</taxon>
        <taxon>Paracoccaceae</taxon>
        <taxon>Paracoccus</taxon>
    </lineage>
</organism>
<evidence type="ECO:0000256" key="3">
    <source>
        <dbReference type="ARBA" id="ARBA00022898"/>
    </source>
</evidence>
<dbReference type="Gene3D" id="3.90.1150.10">
    <property type="entry name" value="Aspartate Aminotransferase, domain 1"/>
    <property type="match status" value="1"/>
</dbReference>
<name>A0A1G9IQ84_9RHOB</name>
<dbReference type="InterPro" id="IPR015424">
    <property type="entry name" value="PyrdxlP-dep_Trfase"/>
</dbReference>
<comment type="similarity">
    <text evidence="2">Belongs to the class-V pyridoxal-phosphate-dependent aminotransferase family.</text>
</comment>
<dbReference type="Gene3D" id="3.40.640.10">
    <property type="entry name" value="Type I PLP-dependent aspartate aminotransferase-like (Major domain)"/>
    <property type="match status" value="1"/>
</dbReference>
<comment type="cofactor">
    <cofactor evidence="1 5">
        <name>pyridoxal 5'-phosphate</name>
        <dbReference type="ChEBI" id="CHEBI:597326"/>
    </cofactor>
</comment>
<reference evidence="8" key="1">
    <citation type="submission" date="2016-10" db="EMBL/GenBank/DDBJ databases">
        <authorList>
            <person name="Varghese N."/>
            <person name="Submissions S."/>
        </authorList>
    </citation>
    <scope>NUCLEOTIDE SEQUENCE [LARGE SCALE GENOMIC DNA]</scope>
    <source>
        <strain evidence="8">CGMCC 1.7655</strain>
    </source>
</reference>
<sequence length="383" mass="41092">MAMTGLGPDGRSAVDPDGLMEFSVVFTDRSLNHMSKKFQAVMRDISDMAREVYGAEGVALVPGGGTYAMESVARQFARDADALIVRNGWFSFRWTQIHDAAQFEAAAEVQPARPEGNAPRPAYAPPPIEDVVAEIARARPGVVFAPHVETSAGLILPDDYIAALAQAVHEVGGLMVLDCIASGAIWVDMKALGVDVLISAPQKGWSASPAAGLVMFSARGLERLEQTTSDSFALDLKKWRSIMKAYEDGGHAYHATMPTDALVTLRDAMVETREMGFEAARAAQWDLGRRIRAALAERGFRSVAADGFAAPGVVVSYTDDPDIRNGRKFAEKGMQIAAGVPLQVGEGAEFSTFRLGLFGLDKLKDVDGTVGRFTRVLDEVLAG</sequence>
<dbReference type="GO" id="GO:0008453">
    <property type="term" value="F:alanine-glyoxylate transaminase activity"/>
    <property type="evidence" value="ECO:0007669"/>
    <property type="project" value="TreeGrafter"/>
</dbReference>
<dbReference type="InterPro" id="IPR024169">
    <property type="entry name" value="SP_NH2Trfase/AEP_transaminase"/>
</dbReference>
<dbReference type="PANTHER" id="PTHR21152:SF40">
    <property type="entry name" value="ALANINE--GLYOXYLATE AMINOTRANSFERASE"/>
    <property type="match status" value="1"/>
</dbReference>
<feature type="binding site" evidence="4">
    <location>
        <position position="354"/>
    </location>
    <ligand>
        <name>substrate</name>
    </ligand>
</feature>
<keyword evidence="8" id="KW-1185">Reference proteome</keyword>
<gene>
    <name evidence="7" type="ORF">SAMN04487971_10889</name>
</gene>
<dbReference type="AlphaFoldDB" id="A0A1G9IQ84"/>
<protein>
    <submittedName>
        <fullName evidence="7">Aspartate aminotransferase</fullName>
    </submittedName>
</protein>
<dbReference type="GO" id="GO:0004760">
    <property type="term" value="F:L-serine-pyruvate transaminase activity"/>
    <property type="evidence" value="ECO:0007669"/>
    <property type="project" value="TreeGrafter"/>
</dbReference>
<dbReference type="GO" id="GO:0019265">
    <property type="term" value="P:glycine biosynthetic process, by transamination of glyoxylate"/>
    <property type="evidence" value="ECO:0007669"/>
    <property type="project" value="TreeGrafter"/>
</dbReference>
<keyword evidence="7" id="KW-0808">Transferase</keyword>
<dbReference type="SUPFAM" id="SSF53383">
    <property type="entry name" value="PLP-dependent transferases"/>
    <property type="match status" value="1"/>
</dbReference>
<evidence type="ECO:0000256" key="1">
    <source>
        <dbReference type="ARBA" id="ARBA00001933"/>
    </source>
</evidence>
<proteinExistence type="inferred from homology"/>
<evidence type="ECO:0000313" key="7">
    <source>
        <dbReference type="EMBL" id="SDL27317.1"/>
    </source>
</evidence>
<evidence type="ECO:0000313" key="8">
    <source>
        <dbReference type="Proteomes" id="UP000199555"/>
    </source>
</evidence>
<dbReference type="InterPro" id="IPR015422">
    <property type="entry name" value="PyrdxlP-dep_Trfase_small"/>
</dbReference>
<dbReference type="PANTHER" id="PTHR21152">
    <property type="entry name" value="AMINOTRANSFERASE CLASS V"/>
    <property type="match status" value="1"/>
</dbReference>
<evidence type="ECO:0000256" key="5">
    <source>
        <dbReference type="PIRSR" id="PIRSR000524-50"/>
    </source>
</evidence>
<keyword evidence="3 5" id="KW-0663">Pyridoxal phosphate</keyword>
<dbReference type="Proteomes" id="UP000199555">
    <property type="component" value="Unassembled WGS sequence"/>
</dbReference>
<dbReference type="EMBL" id="FNGE01000008">
    <property type="protein sequence ID" value="SDL27317.1"/>
    <property type="molecule type" value="Genomic_DNA"/>
</dbReference>
<feature type="modified residue" description="N6-(pyridoxal phosphate)lysine" evidence="5">
    <location>
        <position position="203"/>
    </location>
</feature>
<dbReference type="InterPro" id="IPR015421">
    <property type="entry name" value="PyrdxlP-dep_Trfase_major"/>
</dbReference>
<feature type="domain" description="Aminotransferase class V" evidence="6">
    <location>
        <begin position="28"/>
        <end position="303"/>
    </location>
</feature>
<dbReference type="STRING" id="525640.SAMN04487971_10889"/>
<keyword evidence="7" id="KW-0032">Aminotransferase</keyword>
<evidence type="ECO:0000259" key="6">
    <source>
        <dbReference type="Pfam" id="PF00266"/>
    </source>
</evidence>